<dbReference type="GO" id="GO:0046872">
    <property type="term" value="F:metal ion binding"/>
    <property type="evidence" value="ECO:0007669"/>
    <property type="project" value="UniProtKB-KW"/>
</dbReference>
<dbReference type="Proteomes" id="UP001634394">
    <property type="component" value="Unassembled WGS sequence"/>
</dbReference>
<gene>
    <name evidence="9" type="ORF">ACJMK2_013586</name>
</gene>
<dbReference type="SMART" id="SM00607">
    <property type="entry name" value="FTP"/>
    <property type="match status" value="1"/>
</dbReference>
<dbReference type="InterPro" id="IPR008979">
    <property type="entry name" value="Galactose-bd-like_sf"/>
</dbReference>
<dbReference type="Gene3D" id="2.60.120.260">
    <property type="entry name" value="Galactose-binding domain-like"/>
    <property type="match status" value="1"/>
</dbReference>
<evidence type="ECO:0000256" key="3">
    <source>
        <dbReference type="ARBA" id="ARBA00011233"/>
    </source>
</evidence>
<evidence type="ECO:0000259" key="8">
    <source>
        <dbReference type="PROSITE" id="PS50022"/>
    </source>
</evidence>
<dbReference type="SUPFAM" id="SSF49785">
    <property type="entry name" value="Galactose-binding domain-like"/>
    <property type="match status" value="1"/>
</dbReference>
<dbReference type="GO" id="GO:0010185">
    <property type="term" value="P:regulation of cellular defense response"/>
    <property type="evidence" value="ECO:0007669"/>
    <property type="project" value="UniProtKB-ARBA"/>
</dbReference>
<dbReference type="InterPro" id="IPR051941">
    <property type="entry name" value="BG_Antigen-Binding_Lectin"/>
</dbReference>
<organism evidence="9 10">
    <name type="scientific">Sinanodonta woodiana</name>
    <name type="common">Chinese pond mussel</name>
    <name type="synonym">Anodonta woodiana</name>
    <dbReference type="NCBI Taxonomy" id="1069815"/>
    <lineage>
        <taxon>Eukaryota</taxon>
        <taxon>Metazoa</taxon>
        <taxon>Spiralia</taxon>
        <taxon>Lophotrochozoa</taxon>
        <taxon>Mollusca</taxon>
        <taxon>Bivalvia</taxon>
        <taxon>Autobranchia</taxon>
        <taxon>Heteroconchia</taxon>
        <taxon>Palaeoheterodonta</taxon>
        <taxon>Unionida</taxon>
        <taxon>Unionoidea</taxon>
        <taxon>Unionidae</taxon>
        <taxon>Unioninae</taxon>
        <taxon>Sinanodonta</taxon>
    </lineage>
</organism>
<dbReference type="PANTHER" id="PTHR45713">
    <property type="entry name" value="FTP DOMAIN-CONTAINING PROTEIN"/>
    <property type="match status" value="1"/>
</dbReference>
<dbReference type="GO" id="GO:0042806">
    <property type="term" value="F:fucose binding"/>
    <property type="evidence" value="ECO:0007669"/>
    <property type="project" value="UniProtKB-ARBA"/>
</dbReference>
<evidence type="ECO:0000313" key="9">
    <source>
        <dbReference type="EMBL" id="KAL3854312.1"/>
    </source>
</evidence>
<dbReference type="Pfam" id="PF22633">
    <property type="entry name" value="F5_F8_type_C_2"/>
    <property type="match status" value="1"/>
</dbReference>
<evidence type="ECO:0000256" key="4">
    <source>
        <dbReference type="ARBA" id="ARBA00022723"/>
    </source>
</evidence>
<comment type="subunit">
    <text evidence="3">Homotrimer.</text>
</comment>
<keyword evidence="5" id="KW-0430">Lectin</keyword>
<evidence type="ECO:0000313" key="10">
    <source>
        <dbReference type="Proteomes" id="UP001634394"/>
    </source>
</evidence>
<evidence type="ECO:0000256" key="6">
    <source>
        <dbReference type="ARBA" id="ARBA00022837"/>
    </source>
</evidence>
<keyword evidence="10" id="KW-1185">Reference proteome</keyword>
<accession>A0ABD3UXZ0</accession>
<dbReference type="InterPro" id="IPR000421">
    <property type="entry name" value="FA58C"/>
</dbReference>
<dbReference type="PROSITE" id="PS50022">
    <property type="entry name" value="FA58C_3"/>
    <property type="match status" value="1"/>
</dbReference>
<evidence type="ECO:0000256" key="1">
    <source>
        <dbReference type="ARBA" id="ARBA00002219"/>
    </source>
</evidence>
<dbReference type="AlphaFoldDB" id="A0ABD3UXZ0"/>
<dbReference type="InterPro" id="IPR006585">
    <property type="entry name" value="FTP1"/>
</dbReference>
<proteinExistence type="inferred from homology"/>
<comment type="similarity">
    <text evidence="2">Belongs to the fucolectin family.</text>
</comment>
<feature type="domain" description="F5/8 type C" evidence="8">
    <location>
        <begin position="30"/>
        <end position="185"/>
    </location>
</feature>
<name>A0ABD3UXZ0_SINWO</name>
<evidence type="ECO:0000256" key="5">
    <source>
        <dbReference type="ARBA" id="ARBA00022734"/>
    </source>
</evidence>
<reference evidence="9 10" key="1">
    <citation type="submission" date="2024-11" db="EMBL/GenBank/DDBJ databases">
        <title>Chromosome-level genome assembly of the freshwater bivalve Anodonta woodiana.</title>
        <authorList>
            <person name="Chen X."/>
        </authorList>
    </citation>
    <scope>NUCLEOTIDE SEQUENCE [LARGE SCALE GENOMIC DNA]</scope>
    <source>
        <strain evidence="9">MN2024</strain>
        <tissue evidence="9">Gills</tissue>
    </source>
</reference>
<keyword evidence="4" id="KW-0479">Metal-binding</keyword>
<protein>
    <recommendedName>
        <fullName evidence="8">F5/8 type C domain-containing protein</fullName>
    </recommendedName>
</protein>
<comment type="function">
    <text evidence="1">Acts as a defensive agent. Recognizes blood group fucosylated oligosaccharides including A, B, H and Lewis B-type antigens. Does not recognize Lewis A antigen and has low affinity for monovalent haptens.</text>
</comment>
<evidence type="ECO:0000256" key="7">
    <source>
        <dbReference type="ARBA" id="ARBA00023157"/>
    </source>
</evidence>
<dbReference type="PANTHER" id="PTHR45713:SF6">
    <property type="entry name" value="F5_8 TYPE C DOMAIN-CONTAINING PROTEIN"/>
    <property type="match status" value="1"/>
</dbReference>
<dbReference type="EMBL" id="JBJQND010000014">
    <property type="protein sequence ID" value="KAL3854312.1"/>
    <property type="molecule type" value="Genomic_DNA"/>
</dbReference>
<keyword evidence="6" id="KW-0106">Calcium</keyword>
<comment type="caution">
    <text evidence="9">The sequence shown here is derived from an EMBL/GenBank/DDBJ whole genome shotgun (WGS) entry which is preliminary data.</text>
</comment>
<evidence type="ECO:0000256" key="2">
    <source>
        <dbReference type="ARBA" id="ARBA00010147"/>
    </source>
</evidence>
<dbReference type="GO" id="GO:0001868">
    <property type="term" value="P:regulation of complement activation, lectin pathway"/>
    <property type="evidence" value="ECO:0007669"/>
    <property type="project" value="UniProtKB-ARBA"/>
</dbReference>
<keyword evidence="7" id="KW-1015">Disulfide bond</keyword>
<sequence length="185" mass="20504">MSVSSIIRKKRDLVTPGNQRCLYCCTTNLCNNNCSGFVNLALHKPAYQSSVDFNGPPNLAVDGNKDPNYYHGSCIHSAPEPFPWWAVDLGKNFSITAIKIYNRNDAGGDERFMHLKILVSSQNATVLPRASPAFQECGNYIGHSSDGNIITINCPGHTVGRWVRIQAVVGTLEYFHFCEVEVFGY</sequence>